<comment type="caution">
    <text evidence="5">The sequence shown here is derived from an EMBL/GenBank/DDBJ whole genome shotgun (WGS) entry which is preliminary data.</text>
</comment>
<dbReference type="GO" id="GO:0006979">
    <property type="term" value="P:response to oxidative stress"/>
    <property type="evidence" value="ECO:0007669"/>
    <property type="project" value="InterPro"/>
</dbReference>
<dbReference type="InterPro" id="IPR010255">
    <property type="entry name" value="Haem_peroxidase_sf"/>
</dbReference>
<evidence type="ECO:0000256" key="4">
    <source>
        <dbReference type="ARBA" id="ARBA00023180"/>
    </source>
</evidence>
<dbReference type="InterPro" id="IPR019791">
    <property type="entry name" value="Haem_peroxidase_animal"/>
</dbReference>
<dbReference type="GO" id="GO:0020037">
    <property type="term" value="F:heme binding"/>
    <property type="evidence" value="ECO:0007669"/>
    <property type="project" value="InterPro"/>
</dbReference>
<keyword evidence="3" id="KW-0560">Oxidoreductase</keyword>
<proteinExistence type="predicted"/>
<dbReference type="EMBL" id="BTRK01000002">
    <property type="protein sequence ID" value="GMR38711.1"/>
    <property type="molecule type" value="Genomic_DNA"/>
</dbReference>
<dbReference type="PANTHER" id="PTHR11475:SF4">
    <property type="entry name" value="CHORION PEROXIDASE"/>
    <property type="match status" value="1"/>
</dbReference>
<protein>
    <recommendedName>
        <fullName evidence="7">Peroxidase</fullName>
    </recommendedName>
</protein>
<dbReference type="GO" id="GO:0005576">
    <property type="term" value="C:extracellular region"/>
    <property type="evidence" value="ECO:0007669"/>
    <property type="project" value="UniProtKB-SubCell"/>
</dbReference>
<evidence type="ECO:0008006" key="7">
    <source>
        <dbReference type="Google" id="ProtNLM"/>
    </source>
</evidence>
<dbReference type="GO" id="GO:0004601">
    <property type="term" value="F:peroxidase activity"/>
    <property type="evidence" value="ECO:0007669"/>
    <property type="project" value="UniProtKB-KW"/>
</dbReference>
<keyword evidence="4" id="KW-0325">Glycoprotein</keyword>
<evidence type="ECO:0000256" key="3">
    <source>
        <dbReference type="ARBA" id="ARBA00022559"/>
    </source>
</evidence>
<dbReference type="PANTHER" id="PTHR11475">
    <property type="entry name" value="OXIDASE/PEROXIDASE"/>
    <property type="match status" value="1"/>
</dbReference>
<keyword evidence="6" id="KW-1185">Reference proteome</keyword>
<keyword evidence="3" id="KW-0575">Peroxidase</keyword>
<comment type="subcellular location">
    <subcellularLocation>
        <location evidence="1">Secreted</location>
    </subcellularLocation>
</comment>
<evidence type="ECO:0000256" key="2">
    <source>
        <dbReference type="ARBA" id="ARBA00022525"/>
    </source>
</evidence>
<dbReference type="Proteomes" id="UP001328107">
    <property type="component" value="Unassembled WGS sequence"/>
</dbReference>
<name>A0AAN4ZGM5_9BILA</name>
<feature type="non-terminal residue" evidence="5">
    <location>
        <position position="124"/>
    </location>
</feature>
<dbReference type="Gene3D" id="1.10.640.10">
    <property type="entry name" value="Haem peroxidase domain superfamily, animal type"/>
    <property type="match status" value="1"/>
</dbReference>
<keyword evidence="2" id="KW-0964">Secreted</keyword>
<sequence>QANIDLLKKTYNSVDDIDLYVGLLLKRVVDPTALLGPTGTHLIADQFSAFKKGDRFYYENAVTAGALNQAEYDAIIGYSLAQFVCENTDGMELVQADIFQHFSNKVLCGSFRPFPINLLLKPQA</sequence>
<feature type="non-terminal residue" evidence="5">
    <location>
        <position position="1"/>
    </location>
</feature>
<evidence type="ECO:0000256" key="1">
    <source>
        <dbReference type="ARBA" id="ARBA00004613"/>
    </source>
</evidence>
<evidence type="ECO:0000313" key="6">
    <source>
        <dbReference type="Proteomes" id="UP001328107"/>
    </source>
</evidence>
<dbReference type="PROSITE" id="PS50292">
    <property type="entry name" value="PEROXIDASE_3"/>
    <property type="match status" value="1"/>
</dbReference>
<evidence type="ECO:0000313" key="5">
    <source>
        <dbReference type="EMBL" id="GMR38711.1"/>
    </source>
</evidence>
<dbReference type="InterPro" id="IPR037120">
    <property type="entry name" value="Haem_peroxidase_sf_animal"/>
</dbReference>
<gene>
    <name evidence="5" type="ORF">PMAYCL1PPCAC_08906</name>
</gene>
<reference evidence="6" key="1">
    <citation type="submission" date="2022-10" db="EMBL/GenBank/DDBJ databases">
        <title>Genome assembly of Pristionchus species.</title>
        <authorList>
            <person name="Yoshida K."/>
            <person name="Sommer R.J."/>
        </authorList>
    </citation>
    <scope>NUCLEOTIDE SEQUENCE [LARGE SCALE GENOMIC DNA]</scope>
    <source>
        <strain evidence="6">RS5460</strain>
    </source>
</reference>
<dbReference type="AlphaFoldDB" id="A0AAN4ZGM5"/>
<accession>A0AAN4ZGM5</accession>
<dbReference type="Pfam" id="PF03098">
    <property type="entry name" value="An_peroxidase"/>
    <property type="match status" value="1"/>
</dbReference>
<dbReference type="SUPFAM" id="SSF48113">
    <property type="entry name" value="Heme-dependent peroxidases"/>
    <property type="match status" value="1"/>
</dbReference>
<organism evidence="5 6">
    <name type="scientific">Pristionchus mayeri</name>
    <dbReference type="NCBI Taxonomy" id="1317129"/>
    <lineage>
        <taxon>Eukaryota</taxon>
        <taxon>Metazoa</taxon>
        <taxon>Ecdysozoa</taxon>
        <taxon>Nematoda</taxon>
        <taxon>Chromadorea</taxon>
        <taxon>Rhabditida</taxon>
        <taxon>Rhabditina</taxon>
        <taxon>Diplogasteromorpha</taxon>
        <taxon>Diplogasteroidea</taxon>
        <taxon>Neodiplogasteridae</taxon>
        <taxon>Pristionchus</taxon>
    </lineage>
</organism>